<organism evidence="2">
    <name type="scientific">Capitella teleta</name>
    <name type="common">Polychaete worm</name>
    <dbReference type="NCBI Taxonomy" id="283909"/>
    <lineage>
        <taxon>Eukaryota</taxon>
        <taxon>Metazoa</taxon>
        <taxon>Spiralia</taxon>
        <taxon>Lophotrochozoa</taxon>
        <taxon>Annelida</taxon>
        <taxon>Polychaeta</taxon>
        <taxon>Sedentaria</taxon>
        <taxon>Scolecida</taxon>
        <taxon>Capitellidae</taxon>
        <taxon>Capitella</taxon>
    </lineage>
</organism>
<feature type="transmembrane region" description="Helical" evidence="1">
    <location>
        <begin position="35"/>
        <end position="51"/>
    </location>
</feature>
<keyword evidence="1" id="KW-1133">Transmembrane helix</keyword>
<reference evidence="3" key="3">
    <citation type="submission" date="2015-06" db="UniProtKB">
        <authorList>
            <consortium name="EnsemblMetazoa"/>
        </authorList>
    </citation>
    <scope>IDENTIFICATION</scope>
</reference>
<evidence type="ECO:0000313" key="2">
    <source>
        <dbReference type="EMBL" id="ELU06680.1"/>
    </source>
</evidence>
<accession>R7UKE6</accession>
<dbReference type="AlphaFoldDB" id="R7UKE6"/>
<dbReference type="InterPro" id="IPR038259">
    <property type="entry name" value="Tmem141_sf"/>
</dbReference>
<keyword evidence="1" id="KW-0472">Membrane</keyword>
<dbReference type="EMBL" id="AMQN01001214">
    <property type="status" value="NOT_ANNOTATED_CDS"/>
    <property type="molecule type" value="Genomic_DNA"/>
</dbReference>
<reference evidence="2 4" key="2">
    <citation type="journal article" date="2013" name="Nature">
        <title>Insights into bilaterian evolution from three spiralian genomes.</title>
        <authorList>
            <person name="Simakov O."/>
            <person name="Marletaz F."/>
            <person name="Cho S.J."/>
            <person name="Edsinger-Gonzales E."/>
            <person name="Havlak P."/>
            <person name="Hellsten U."/>
            <person name="Kuo D.H."/>
            <person name="Larsson T."/>
            <person name="Lv J."/>
            <person name="Arendt D."/>
            <person name="Savage R."/>
            <person name="Osoegawa K."/>
            <person name="de Jong P."/>
            <person name="Grimwood J."/>
            <person name="Chapman J.A."/>
            <person name="Shapiro H."/>
            <person name="Aerts A."/>
            <person name="Otillar R.P."/>
            <person name="Terry A.Y."/>
            <person name="Boore J.L."/>
            <person name="Grigoriev I.V."/>
            <person name="Lindberg D.R."/>
            <person name="Seaver E.C."/>
            <person name="Weisblat D.A."/>
            <person name="Putnam N.H."/>
            <person name="Rokhsar D.S."/>
        </authorList>
    </citation>
    <scope>NUCLEOTIDE SEQUENCE</scope>
    <source>
        <strain evidence="2 4">I ESC-2004</strain>
    </source>
</reference>
<dbReference type="EnsemblMetazoa" id="CapteT189314">
    <property type="protein sequence ID" value="CapteP189314"/>
    <property type="gene ID" value="CapteG189314"/>
</dbReference>
<gene>
    <name evidence="2" type="ORF">CAPTEDRAFT_189314</name>
</gene>
<keyword evidence="1" id="KW-0812">Transmembrane</keyword>
<reference evidence="4" key="1">
    <citation type="submission" date="2012-12" db="EMBL/GenBank/DDBJ databases">
        <authorList>
            <person name="Hellsten U."/>
            <person name="Grimwood J."/>
            <person name="Chapman J.A."/>
            <person name="Shapiro H."/>
            <person name="Aerts A."/>
            <person name="Otillar R.P."/>
            <person name="Terry A.Y."/>
            <person name="Boore J.L."/>
            <person name="Simakov O."/>
            <person name="Marletaz F."/>
            <person name="Cho S.-J."/>
            <person name="Edsinger-Gonzales E."/>
            <person name="Havlak P."/>
            <person name="Kuo D.-H."/>
            <person name="Larsson T."/>
            <person name="Lv J."/>
            <person name="Arendt D."/>
            <person name="Savage R."/>
            <person name="Osoegawa K."/>
            <person name="de Jong P."/>
            <person name="Lindberg D.R."/>
            <person name="Seaver E.C."/>
            <person name="Weisblat D.A."/>
            <person name="Putnam N.H."/>
            <person name="Grigoriev I.V."/>
            <person name="Rokhsar D.S."/>
        </authorList>
    </citation>
    <scope>NUCLEOTIDE SEQUENCE</scope>
    <source>
        <strain evidence="4">I ESC-2004</strain>
    </source>
</reference>
<sequence length="111" mass="12095">MSGLLAFMGGTVVTWAALAGMKKYVNPNMFTSKTVAAAPLLTGVMGSYFVTKKMSKDCYSMWMVMEGKLESFPSDQTESLLQAVISEKLAGQLCVFLELVAVRAEQHTCKL</sequence>
<dbReference type="EMBL" id="KB300511">
    <property type="protein sequence ID" value="ELU06680.1"/>
    <property type="molecule type" value="Genomic_DNA"/>
</dbReference>
<keyword evidence="4" id="KW-1185">Reference proteome</keyword>
<protein>
    <recommendedName>
        <fullName evidence="5">Transmembrane protein 141</fullName>
    </recommendedName>
</protein>
<evidence type="ECO:0000313" key="4">
    <source>
        <dbReference type="Proteomes" id="UP000014760"/>
    </source>
</evidence>
<dbReference type="HOGENOM" id="CLU_2160767_0_0_1"/>
<name>R7UKE6_CAPTE</name>
<dbReference type="InterPro" id="IPR026788">
    <property type="entry name" value="Tmem141"/>
</dbReference>
<dbReference type="Proteomes" id="UP000014760">
    <property type="component" value="Unassembled WGS sequence"/>
</dbReference>
<proteinExistence type="predicted"/>
<dbReference type="Pfam" id="PF15110">
    <property type="entry name" value="TMEM141"/>
    <property type="match status" value="1"/>
</dbReference>
<evidence type="ECO:0008006" key="5">
    <source>
        <dbReference type="Google" id="ProtNLM"/>
    </source>
</evidence>
<evidence type="ECO:0000313" key="3">
    <source>
        <dbReference type="EnsemblMetazoa" id="CapteP189314"/>
    </source>
</evidence>
<evidence type="ECO:0000256" key="1">
    <source>
        <dbReference type="SAM" id="Phobius"/>
    </source>
</evidence>
<dbReference type="Gene3D" id="1.10.3350.20">
    <property type="entry name" value="Tmem141 protein family"/>
    <property type="match status" value="1"/>
</dbReference>